<accession>A0ABU1FIL0</accession>
<evidence type="ECO:0000313" key="3">
    <source>
        <dbReference type="EMBL" id="MDR5691587.1"/>
    </source>
</evidence>
<evidence type="ECO:0000313" key="4">
    <source>
        <dbReference type="Proteomes" id="UP001260072"/>
    </source>
</evidence>
<feature type="transmembrane region" description="Helical" evidence="2">
    <location>
        <begin position="414"/>
        <end position="432"/>
    </location>
</feature>
<dbReference type="RefSeq" id="WP_310520194.1">
    <property type="nucleotide sequence ID" value="NZ_BAABBS010000003.1"/>
</dbReference>
<protein>
    <recommendedName>
        <fullName evidence="5">Glycosyltransferase RgtA/B/C/D-like domain-containing protein</fullName>
    </recommendedName>
</protein>
<keyword evidence="4" id="KW-1185">Reference proteome</keyword>
<feature type="transmembrane region" description="Helical" evidence="2">
    <location>
        <begin position="371"/>
        <end position="393"/>
    </location>
</feature>
<dbReference type="Proteomes" id="UP001260072">
    <property type="component" value="Unassembled WGS sequence"/>
</dbReference>
<name>A0ABU1FIL0_9MICO</name>
<keyword evidence="2" id="KW-0472">Membrane</keyword>
<feature type="transmembrane region" description="Helical" evidence="2">
    <location>
        <begin position="174"/>
        <end position="191"/>
    </location>
</feature>
<feature type="region of interest" description="Disordered" evidence="1">
    <location>
        <begin position="1"/>
        <end position="24"/>
    </location>
</feature>
<keyword evidence="2" id="KW-1133">Transmembrane helix</keyword>
<feature type="transmembrane region" description="Helical" evidence="2">
    <location>
        <begin position="119"/>
        <end position="140"/>
    </location>
</feature>
<feature type="transmembrane region" description="Helical" evidence="2">
    <location>
        <begin position="147"/>
        <end position="168"/>
    </location>
</feature>
<gene>
    <name evidence="3" type="ORF">RH861_05855</name>
</gene>
<keyword evidence="2" id="KW-0812">Transmembrane</keyword>
<feature type="transmembrane region" description="Helical" evidence="2">
    <location>
        <begin position="305"/>
        <end position="327"/>
    </location>
</feature>
<dbReference type="EMBL" id="JAVKGS010000001">
    <property type="protein sequence ID" value="MDR5691587.1"/>
    <property type="molecule type" value="Genomic_DNA"/>
</dbReference>
<evidence type="ECO:0000256" key="2">
    <source>
        <dbReference type="SAM" id="Phobius"/>
    </source>
</evidence>
<organism evidence="3 4">
    <name type="scientific">Agromyces indicus</name>
    <dbReference type="NCBI Taxonomy" id="758919"/>
    <lineage>
        <taxon>Bacteria</taxon>
        <taxon>Bacillati</taxon>
        <taxon>Actinomycetota</taxon>
        <taxon>Actinomycetes</taxon>
        <taxon>Micrococcales</taxon>
        <taxon>Microbacteriaceae</taxon>
        <taxon>Agromyces</taxon>
    </lineage>
</organism>
<reference evidence="4" key="1">
    <citation type="submission" date="2023-07" db="EMBL/GenBank/DDBJ databases">
        <title>Description of three actinobacteria isolated from air of manufacturing shop in a pharmaceutical factory.</title>
        <authorList>
            <person name="Zhang D.-F."/>
        </authorList>
    </citation>
    <scope>NUCLEOTIDE SEQUENCE [LARGE SCALE GENOMIC DNA]</scope>
    <source>
        <strain evidence="4">CCTCC AB 2011122</strain>
    </source>
</reference>
<evidence type="ECO:0008006" key="5">
    <source>
        <dbReference type="Google" id="ProtNLM"/>
    </source>
</evidence>
<sequence>MTAAPAGTDVGRGDRGGRGGGRPAGGRRLAVDIAFWVAVGLLAAANVVVLANGIGTVRLWEDEAFNLTVPINLVQGLGYTSDGTLSGSELAPFDVRISTGPVMLLPIAGLIALGVDPVLAGRAVATLGYAGLLAALALVGHRLGGRWAALVAVAVPLAFETGAMPSPIQTLADILGEVTAAAFLAAALLFVHRRPWLAGLLLGLAIQVKFIALLAAPAFALAVLLDAPGPWGARLRRTIPRVLAAAGAAAVPTVLFELAKLVALGPAAYWQLLREFSWFLRSGGQQGYATSPLDKVASLAGSWNLPALLVALLAVVAVVAGAVVIVRARRRMPQPAAEYTTIVLAAGLALATFLAWWLVSRHTPAWVRHPAPAVLAFLPVLAAAVVPAVRVLLGARDRSAPDEPAPRRVHPARIAAAAASVIAVVVLAWSIGGRVAGVGTQSRPTGETLADQRAAASDIAELGYDRVATVWGPAVSVGVLAGARVGLTDAVGVTADLPRIWFGEPPPRCDIRLQSGLYTVCLPE</sequence>
<evidence type="ECO:0000256" key="1">
    <source>
        <dbReference type="SAM" id="MobiDB-lite"/>
    </source>
</evidence>
<feature type="transmembrane region" description="Helical" evidence="2">
    <location>
        <begin position="339"/>
        <end position="359"/>
    </location>
</feature>
<comment type="caution">
    <text evidence="3">The sequence shown here is derived from an EMBL/GenBank/DDBJ whole genome shotgun (WGS) entry which is preliminary data.</text>
</comment>
<feature type="transmembrane region" description="Helical" evidence="2">
    <location>
        <begin position="198"/>
        <end position="225"/>
    </location>
</feature>
<proteinExistence type="predicted"/>
<feature type="transmembrane region" description="Helical" evidence="2">
    <location>
        <begin position="33"/>
        <end position="51"/>
    </location>
</feature>